<evidence type="ECO:0000313" key="3">
    <source>
        <dbReference type="Proteomes" id="UP001596391"/>
    </source>
</evidence>
<keyword evidence="1" id="KW-0812">Transmembrane</keyword>
<accession>A0ABW1ZCA2</accession>
<dbReference type="EMBL" id="JBHSWI010000001">
    <property type="protein sequence ID" value="MFC6646575.1"/>
    <property type="molecule type" value="Genomic_DNA"/>
</dbReference>
<dbReference type="RefSeq" id="WP_263370232.1">
    <property type="nucleotide sequence ID" value="NZ_JAGSYD010000001.1"/>
</dbReference>
<dbReference type="Proteomes" id="UP001596391">
    <property type="component" value="Unassembled WGS sequence"/>
</dbReference>
<keyword evidence="1" id="KW-0472">Membrane</keyword>
<reference evidence="3" key="1">
    <citation type="journal article" date="2019" name="Int. J. Syst. Evol. Microbiol.">
        <title>The Global Catalogue of Microorganisms (GCM) 10K type strain sequencing project: providing services to taxonomists for standard genome sequencing and annotation.</title>
        <authorList>
            <consortium name="The Broad Institute Genomics Platform"/>
            <consortium name="The Broad Institute Genome Sequencing Center for Infectious Disease"/>
            <person name="Wu L."/>
            <person name="Ma J."/>
        </authorList>
    </citation>
    <scope>NUCLEOTIDE SEQUENCE [LARGE SCALE GENOMIC DNA]</scope>
    <source>
        <strain evidence="3">CGMCC 1.16026</strain>
    </source>
</reference>
<keyword evidence="1" id="KW-1133">Transmembrane helix</keyword>
<feature type="transmembrane region" description="Helical" evidence="1">
    <location>
        <begin position="30"/>
        <end position="47"/>
    </location>
</feature>
<name>A0ABW1ZCA2_9BACT</name>
<proteinExistence type="predicted"/>
<comment type="caution">
    <text evidence="2">The sequence shown here is derived from an EMBL/GenBank/DDBJ whole genome shotgun (WGS) entry which is preliminary data.</text>
</comment>
<evidence type="ECO:0000313" key="2">
    <source>
        <dbReference type="EMBL" id="MFC6646575.1"/>
    </source>
</evidence>
<organism evidence="2 3">
    <name type="scientific">Granulicella cerasi</name>
    <dbReference type="NCBI Taxonomy" id="741063"/>
    <lineage>
        <taxon>Bacteria</taxon>
        <taxon>Pseudomonadati</taxon>
        <taxon>Acidobacteriota</taxon>
        <taxon>Terriglobia</taxon>
        <taxon>Terriglobales</taxon>
        <taxon>Acidobacteriaceae</taxon>
        <taxon>Granulicella</taxon>
    </lineage>
</organism>
<gene>
    <name evidence="2" type="ORF">ACFQBQ_13465</name>
</gene>
<evidence type="ECO:0000256" key="1">
    <source>
        <dbReference type="SAM" id="Phobius"/>
    </source>
</evidence>
<sequence>MSFGLYTIGTIILIAGVIYVCHLAHMPSHWVAAIAIVLLGAGIMGAVNNTRQKDPN</sequence>
<keyword evidence="3" id="KW-1185">Reference proteome</keyword>
<feature type="transmembrane region" description="Helical" evidence="1">
    <location>
        <begin position="6"/>
        <end position="23"/>
    </location>
</feature>
<protein>
    <submittedName>
        <fullName evidence="2">Uncharacterized protein</fullName>
    </submittedName>
</protein>